<proteinExistence type="predicted"/>
<keyword evidence="7" id="KW-1185">Reference proteome</keyword>
<evidence type="ECO:0000256" key="2">
    <source>
        <dbReference type="ARBA" id="ARBA00023054"/>
    </source>
</evidence>
<name>A0A235B4I5_9BACL</name>
<feature type="domain" description="CzcB-like barrel-sandwich hybrid" evidence="4">
    <location>
        <begin position="44"/>
        <end position="128"/>
    </location>
</feature>
<dbReference type="InterPro" id="IPR058647">
    <property type="entry name" value="BSH_CzcB-like"/>
</dbReference>
<evidence type="ECO:0000256" key="1">
    <source>
        <dbReference type="ARBA" id="ARBA00004196"/>
    </source>
</evidence>
<evidence type="ECO:0000313" key="7">
    <source>
        <dbReference type="Proteomes" id="UP000215459"/>
    </source>
</evidence>
<keyword evidence="2" id="KW-0175">Coiled coil</keyword>
<comment type="caution">
    <text evidence="6">The sequence shown here is derived from an EMBL/GenBank/DDBJ whole genome shotgun (WGS) entry which is preliminary data.</text>
</comment>
<dbReference type="Gene3D" id="2.40.30.170">
    <property type="match status" value="1"/>
</dbReference>
<evidence type="ECO:0000313" key="6">
    <source>
        <dbReference type="EMBL" id="OYD06817.1"/>
    </source>
</evidence>
<dbReference type="GO" id="GO:0055085">
    <property type="term" value="P:transmembrane transport"/>
    <property type="evidence" value="ECO:0007669"/>
    <property type="project" value="InterPro"/>
</dbReference>
<dbReference type="Pfam" id="PF25973">
    <property type="entry name" value="BSH_CzcB"/>
    <property type="match status" value="1"/>
</dbReference>
<feature type="domain" description="YknX-like beta-barrel" evidence="5">
    <location>
        <begin position="134"/>
        <end position="221"/>
    </location>
</feature>
<evidence type="ECO:0000259" key="5">
    <source>
        <dbReference type="Pfam" id="PF25990"/>
    </source>
</evidence>
<dbReference type="InterPro" id="IPR058636">
    <property type="entry name" value="Beta-barrel_YknX"/>
</dbReference>
<dbReference type="AlphaFoldDB" id="A0A235B4I5"/>
<accession>A0A235B4I5</accession>
<evidence type="ECO:0008006" key="8">
    <source>
        <dbReference type="Google" id="ProtNLM"/>
    </source>
</evidence>
<gene>
    <name evidence="6" type="ORF">CHM34_14800</name>
</gene>
<reference evidence="6 7" key="1">
    <citation type="submission" date="2017-07" db="EMBL/GenBank/DDBJ databases">
        <title>The genome sequence of Paludifilum halophilum highlights mechanisms for microbial adaptation to high salt environemnts.</title>
        <authorList>
            <person name="Belbahri L."/>
        </authorList>
    </citation>
    <scope>NUCLEOTIDE SEQUENCE [LARGE SCALE GENOMIC DNA]</scope>
    <source>
        <strain evidence="6 7">DSM 102817</strain>
    </source>
</reference>
<dbReference type="GO" id="GO:0030313">
    <property type="term" value="C:cell envelope"/>
    <property type="evidence" value="ECO:0007669"/>
    <property type="project" value="UniProtKB-SubCell"/>
</dbReference>
<dbReference type="PANTHER" id="PTHR32347:SF27">
    <property type="entry name" value="RND EFFLUX PUMP MEMBRANE FUSION PROTEIN BARREL-SANDWICH DOMAIN-CONTAINING PROTEIN"/>
    <property type="match status" value="1"/>
</dbReference>
<dbReference type="SUPFAM" id="SSF111369">
    <property type="entry name" value="HlyD-like secretion proteins"/>
    <property type="match status" value="1"/>
</dbReference>
<comment type="subcellular location">
    <subcellularLocation>
        <location evidence="1">Cell envelope</location>
    </subcellularLocation>
</comment>
<dbReference type="PANTHER" id="PTHR32347">
    <property type="entry name" value="EFFLUX SYSTEM COMPONENT YKNX-RELATED"/>
    <property type="match status" value="1"/>
</dbReference>
<dbReference type="Proteomes" id="UP000215459">
    <property type="component" value="Unassembled WGS sequence"/>
</dbReference>
<sequence length="223" mass="24067">MKRKGWITLFVLVFLAAAVGGGTYYAHRQASYIITDNARVEAETVTITPEATGRLSQWKVKTGDRVKANDVLGVQKNSRMQTTGQQPGEQEELSSRQIRSPIDGVVIRSRAVSGQAAVSGMPLAMVADLSHPYIQAYIDEDQIREVHKDQSVDVSLDAYPDTAFSGTVSRIGTVAGNPSGDSSLRSSGSSAAEVQRVPVRVRLDGWEGKRAIPGMNATVSIHR</sequence>
<protein>
    <recommendedName>
        <fullName evidence="8">RND efflux pump membrane fusion protein barrel-sandwich domain-containing protein</fullName>
    </recommendedName>
</protein>
<dbReference type="RefSeq" id="WP_094265380.1">
    <property type="nucleotide sequence ID" value="NZ_NOWF01000009.1"/>
</dbReference>
<organism evidence="6 7">
    <name type="scientific">Paludifilum halophilum</name>
    <dbReference type="NCBI Taxonomy" id="1642702"/>
    <lineage>
        <taxon>Bacteria</taxon>
        <taxon>Bacillati</taxon>
        <taxon>Bacillota</taxon>
        <taxon>Bacilli</taxon>
        <taxon>Bacillales</taxon>
        <taxon>Thermoactinomycetaceae</taxon>
        <taxon>Paludifilum</taxon>
    </lineage>
</organism>
<dbReference type="Gene3D" id="2.40.50.100">
    <property type="match status" value="1"/>
</dbReference>
<dbReference type="OrthoDB" id="9811754at2"/>
<evidence type="ECO:0000259" key="4">
    <source>
        <dbReference type="Pfam" id="PF25973"/>
    </source>
</evidence>
<dbReference type="EMBL" id="NOWF01000009">
    <property type="protein sequence ID" value="OYD06817.1"/>
    <property type="molecule type" value="Genomic_DNA"/>
</dbReference>
<dbReference type="InterPro" id="IPR050465">
    <property type="entry name" value="UPF0194_transport"/>
</dbReference>
<dbReference type="Pfam" id="PF25990">
    <property type="entry name" value="Beta-barrel_YknX"/>
    <property type="match status" value="1"/>
</dbReference>
<feature type="region of interest" description="Disordered" evidence="3">
    <location>
        <begin position="77"/>
        <end position="97"/>
    </location>
</feature>
<evidence type="ECO:0000256" key="3">
    <source>
        <dbReference type="SAM" id="MobiDB-lite"/>
    </source>
</evidence>